<keyword evidence="8 14" id="KW-0067">ATP-binding</keyword>
<keyword evidence="4 14" id="KW-0963">Cytoplasm</keyword>
<dbReference type="GO" id="GO:0008360">
    <property type="term" value="P:regulation of cell shape"/>
    <property type="evidence" value="ECO:0007669"/>
    <property type="project" value="UniProtKB-KW"/>
</dbReference>
<dbReference type="Gene3D" id="3.40.50.720">
    <property type="entry name" value="NAD(P)-binding Rossmann-like Domain"/>
    <property type="match status" value="1"/>
</dbReference>
<feature type="domain" description="Mur ligase central" evidence="18">
    <location>
        <begin position="117"/>
        <end position="286"/>
    </location>
</feature>
<keyword evidence="20" id="KW-1185">Reference proteome</keyword>
<comment type="caution">
    <text evidence="19">The sequence shown here is derived from an EMBL/GenBank/DDBJ whole genome shotgun (WGS) entry which is preliminary data.</text>
</comment>
<evidence type="ECO:0000256" key="8">
    <source>
        <dbReference type="ARBA" id="ARBA00022840"/>
    </source>
</evidence>
<evidence type="ECO:0000259" key="17">
    <source>
        <dbReference type="Pfam" id="PF02875"/>
    </source>
</evidence>
<dbReference type="InterPro" id="IPR036615">
    <property type="entry name" value="Mur_ligase_C_dom_sf"/>
</dbReference>
<dbReference type="SUPFAM" id="SSF53244">
    <property type="entry name" value="MurD-like peptide ligases, peptide-binding domain"/>
    <property type="match status" value="1"/>
</dbReference>
<comment type="pathway">
    <text evidence="2 14">Cell wall biogenesis; peptidoglycan biosynthesis.</text>
</comment>
<keyword evidence="5 14" id="KW-0436">Ligase</keyword>
<dbReference type="GO" id="GO:0009252">
    <property type="term" value="P:peptidoglycan biosynthetic process"/>
    <property type="evidence" value="ECO:0007669"/>
    <property type="project" value="UniProtKB-UniRule"/>
</dbReference>
<accession>A0A5D0IRF2</accession>
<gene>
    <name evidence="14" type="primary">murC</name>
    <name evidence="19" type="ORF">FUA24_06115</name>
</gene>
<dbReference type="OrthoDB" id="9804126at2"/>
<dbReference type="Pfam" id="PF08245">
    <property type="entry name" value="Mur_ligase_M"/>
    <property type="match status" value="1"/>
</dbReference>
<comment type="function">
    <text evidence="14">Cell wall formation.</text>
</comment>
<evidence type="ECO:0000259" key="18">
    <source>
        <dbReference type="Pfam" id="PF08245"/>
    </source>
</evidence>
<dbReference type="Pfam" id="PF02875">
    <property type="entry name" value="Mur_ligase_C"/>
    <property type="match status" value="1"/>
</dbReference>
<feature type="domain" description="Mur ligase C-terminal" evidence="17">
    <location>
        <begin position="308"/>
        <end position="433"/>
    </location>
</feature>
<feature type="domain" description="Mur ligase N-terminal catalytic" evidence="16">
    <location>
        <begin position="9"/>
        <end position="109"/>
    </location>
</feature>
<evidence type="ECO:0000256" key="9">
    <source>
        <dbReference type="ARBA" id="ARBA00022960"/>
    </source>
</evidence>
<dbReference type="GO" id="GO:0051301">
    <property type="term" value="P:cell division"/>
    <property type="evidence" value="ECO:0007669"/>
    <property type="project" value="UniProtKB-KW"/>
</dbReference>
<dbReference type="AlphaFoldDB" id="A0A5D0IRF2"/>
<organism evidence="19 20">
    <name type="scientific">Seonamhaeicola marinus</name>
    <dbReference type="NCBI Taxonomy" id="1912246"/>
    <lineage>
        <taxon>Bacteria</taxon>
        <taxon>Pseudomonadati</taxon>
        <taxon>Bacteroidota</taxon>
        <taxon>Flavobacteriia</taxon>
        <taxon>Flavobacteriales</taxon>
        <taxon>Flavobacteriaceae</taxon>
    </lineage>
</organism>
<keyword evidence="7 14" id="KW-0547">Nucleotide-binding</keyword>
<evidence type="ECO:0000256" key="2">
    <source>
        <dbReference type="ARBA" id="ARBA00004752"/>
    </source>
</evidence>
<keyword evidence="10 14" id="KW-0573">Peptidoglycan synthesis</keyword>
<evidence type="ECO:0000256" key="5">
    <source>
        <dbReference type="ARBA" id="ARBA00022598"/>
    </source>
</evidence>
<dbReference type="EC" id="6.3.2.8" evidence="3 14"/>
<evidence type="ECO:0000256" key="7">
    <source>
        <dbReference type="ARBA" id="ARBA00022741"/>
    </source>
</evidence>
<proteinExistence type="inferred from homology"/>
<evidence type="ECO:0000256" key="4">
    <source>
        <dbReference type="ARBA" id="ARBA00022490"/>
    </source>
</evidence>
<dbReference type="InterPro" id="IPR050061">
    <property type="entry name" value="MurCDEF_pg_biosynth"/>
</dbReference>
<keyword evidence="12 14" id="KW-0961">Cell wall biogenesis/degradation</keyword>
<evidence type="ECO:0000256" key="6">
    <source>
        <dbReference type="ARBA" id="ARBA00022618"/>
    </source>
</evidence>
<dbReference type="InterPro" id="IPR013221">
    <property type="entry name" value="Mur_ligase_cen"/>
</dbReference>
<dbReference type="EMBL" id="VSDQ01000409">
    <property type="protein sequence ID" value="TYA84222.1"/>
    <property type="molecule type" value="Genomic_DNA"/>
</dbReference>
<reference evidence="19 20" key="1">
    <citation type="submission" date="2019-08" db="EMBL/GenBank/DDBJ databases">
        <title>Seonamhaeicola sediminis sp. nov., isolated from marine sediment.</title>
        <authorList>
            <person name="Cao W.R."/>
        </authorList>
    </citation>
    <scope>NUCLEOTIDE SEQUENCE [LARGE SCALE GENOMIC DNA]</scope>
    <source>
        <strain evidence="19 20">B011</strain>
    </source>
</reference>
<dbReference type="SUPFAM" id="SSF53623">
    <property type="entry name" value="MurD-like peptide ligases, catalytic domain"/>
    <property type="match status" value="1"/>
</dbReference>
<evidence type="ECO:0000313" key="20">
    <source>
        <dbReference type="Proteomes" id="UP000323930"/>
    </source>
</evidence>
<comment type="catalytic activity">
    <reaction evidence="13 14">
        <text>UDP-N-acetyl-alpha-D-muramate + L-alanine + ATP = UDP-N-acetyl-alpha-D-muramoyl-L-alanine + ADP + phosphate + H(+)</text>
        <dbReference type="Rhea" id="RHEA:23372"/>
        <dbReference type="ChEBI" id="CHEBI:15378"/>
        <dbReference type="ChEBI" id="CHEBI:30616"/>
        <dbReference type="ChEBI" id="CHEBI:43474"/>
        <dbReference type="ChEBI" id="CHEBI:57972"/>
        <dbReference type="ChEBI" id="CHEBI:70757"/>
        <dbReference type="ChEBI" id="CHEBI:83898"/>
        <dbReference type="ChEBI" id="CHEBI:456216"/>
        <dbReference type="EC" id="6.3.2.8"/>
    </reaction>
</comment>
<dbReference type="Gene3D" id="3.90.190.20">
    <property type="entry name" value="Mur ligase, C-terminal domain"/>
    <property type="match status" value="1"/>
</dbReference>
<name>A0A5D0IRF2_9FLAO</name>
<comment type="similarity">
    <text evidence="14">Belongs to the MurCDEF family.</text>
</comment>
<dbReference type="Gene3D" id="3.40.1190.10">
    <property type="entry name" value="Mur-like, catalytic domain"/>
    <property type="match status" value="1"/>
</dbReference>
<keyword evidence="6 14" id="KW-0132">Cell division</keyword>
<evidence type="ECO:0000259" key="16">
    <source>
        <dbReference type="Pfam" id="PF01225"/>
    </source>
</evidence>
<evidence type="ECO:0000256" key="14">
    <source>
        <dbReference type="HAMAP-Rule" id="MF_00046"/>
    </source>
</evidence>
<dbReference type="GO" id="GO:0005737">
    <property type="term" value="C:cytoplasm"/>
    <property type="evidence" value="ECO:0007669"/>
    <property type="project" value="UniProtKB-SubCell"/>
</dbReference>
<dbReference type="InterPro" id="IPR036565">
    <property type="entry name" value="Mur-like_cat_sf"/>
</dbReference>
<dbReference type="Proteomes" id="UP000323930">
    <property type="component" value="Unassembled WGS sequence"/>
</dbReference>
<dbReference type="InterPro" id="IPR000713">
    <property type="entry name" value="Mur_ligase_N"/>
</dbReference>
<sequence>MNLNNIHNIYFIGIGGIGMSALARYFKANKKEVVGYDKTATEITDALIDLGIEVHFEDAIERIPKAFLSPENTLVVYTPAIPKTHKELNYFKDNQFKVLKRSQVLGLITENTFCLAVAGTHGKTTTSSILGHLLHECDVDVTAFLGGVTENYNSNLILKGTDVSVVEADEFDRSFLTLSPNLACITSMDADHLDIYGEAEALKASFVDFTKRIKPNGKLFVKNGLPIDGITYGIEDNSDYVAQNIKIEHGSYVFDVKTPKTVIENIKFDLPGRHNLSNALIALAMAVEYGCPHQQLAKALASFKGVKRRFTYQIKTEEFVFIDDYAHHPEEINAVHQAVREMYPNKDVLAIFQPHLFSRTKDFADEFAKSLAQFNEVLLLDIYPARELPIEGVTSSWLLDKISNNNKALVSKEALLEKIQESNAQVVLTIGAGDIGEEVKQIKEGLSIAN</sequence>
<dbReference type="GO" id="GO:0005524">
    <property type="term" value="F:ATP binding"/>
    <property type="evidence" value="ECO:0007669"/>
    <property type="project" value="UniProtKB-UniRule"/>
</dbReference>
<dbReference type="UniPathway" id="UPA00219"/>
<dbReference type="HAMAP" id="MF_00046">
    <property type="entry name" value="MurC"/>
    <property type="match status" value="1"/>
</dbReference>
<evidence type="ECO:0000256" key="15">
    <source>
        <dbReference type="SAM" id="Phobius"/>
    </source>
</evidence>
<evidence type="ECO:0000256" key="13">
    <source>
        <dbReference type="ARBA" id="ARBA00047833"/>
    </source>
</evidence>
<dbReference type="NCBIfam" id="TIGR01082">
    <property type="entry name" value="murC"/>
    <property type="match status" value="1"/>
</dbReference>
<evidence type="ECO:0000256" key="10">
    <source>
        <dbReference type="ARBA" id="ARBA00022984"/>
    </source>
</evidence>
<dbReference type="PANTHER" id="PTHR43445:SF3">
    <property type="entry name" value="UDP-N-ACETYLMURAMATE--L-ALANINE LIGASE"/>
    <property type="match status" value="1"/>
</dbReference>
<keyword evidence="15" id="KW-1133">Transmembrane helix</keyword>
<dbReference type="SUPFAM" id="SSF51984">
    <property type="entry name" value="MurCD N-terminal domain"/>
    <property type="match status" value="1"/>
</dbReference>
<evidence type="ECO:0000256" key="12">
    <source>
        <dbReference type="ARBA" id="ARBA00023316"/>
    </source>
</evidence>
<feature type="transmembrane region" description="Helical" evidence="15">
    <location>
        <begin position="6"/>
        <end position="26"/>
    </location>
</feature>
<evidence type="ECO:0000256" key="1">
    <source>
        <dbReference type="ARBA" id="ARBA00004496"/>
    </source>
</evidence>
<dbReference type="InterPro" id="IPR005758">
    <property type="entry name" value="UDP-N-AcMur_Ala_ligase_MurC"/>
</dbReference>
<dbReference type="GO" id="GO:0071555">
    <property type="term" value="P:cell wall organization"/>
    <property type="evidence" value="ECO:0007669"/>
    <property type="project" value="UniProtKB-KW"/>
</dbReference>
<dbReference type="Pfam" id="PF01225">
    <property type="entry name" value="Mur_ligase"/>
    <property type="match status" value="1"/>
</dbReference>
<dbReference type="PANTHER" id="PTHR43445">
    <property type="entry name" value="UDP-N-ACETYLMURAMATE--L-ALANINE LIGASE-RELATED"/>
    <property type="match status" value="1"/>
</dbReference>
<dbReference type="RefSeq" id="WP_148540612.1">
    <property type="nucleotide sequence ID" value="NZ_VSDQ01000409.1"/>
</dbReference>
<keyword evidence="9 14" id="KW-0133">Cell shape</keyword>
<protein>
    <recommendedName>
        <fullName evidence="3 14">UDP-N-acetylmuramate--L-alanine ligase</fullName>
        <ecNumber evidence="3 14">6.3.2.8</ecNumber>
    </recommendedName>
    <alternativeName>
        <fullName evidence="14">UDP-N-acetylmuramoyl-L-alanine synthetase</fullName>
    </alternativeName>
</protein>
<keyword evidence="15" id="KW-0472">Membrane</keyword>
<evidence type="ECO:0000256" key="11">
    <source>
        <dbReference type="ARBA" id="ARBA00023306"/>
    </source>
</evidence>
<feature type="binding site" evidence="14">
    <location>
        <begin position="119"/>
        <end position="125"/>
    </location>
    <ligand>
        <name>ATP</name>
        <dbReference type="ChEBI" id="CHEBI:30616"/>
    </ligand>
</feature>
<evidence type="ECO:0000256" key="3">
    <source>
        <dbReference type="ARBA" id="ARBA00012211"/>
    </source>
</evidence>
<comment type="subcellular location">
    <subcellularLocation>
        <location evidence="1 14">Cytoplasm</location>
    </subcellularLocation>
</comment>
<dbReference type="GO" id="GO:0008763">
    <property type="term" value="F:UDP-N-acetylmuramate-L-alanine ligase activity"/>
    <property type="evidence" value="ECO:0007669"/>
    <property type="project" value="UniProtKB-UniRule"/>
</dbReference>
<dbReference type="InterPro" id="IPR004101">
    <property type="entry name" value="Mur_ligase_C"/>
</dbReference>
<keyword evidence="11 14" id="KW-0131">Cell cycle</keyword>
<evidence type="ECO:0000313" key="19">
    <source>
        <dbReference type="EMBL" id="TYA84222.1"/>
    </source>
</evidence>
<keyword evidence="15" id="KW-0812">Transmembrane</keyword>